<evidence type="ECO:0000256" key="6">
    <source>
        <dbReference type="SAM" id="MobiDB-lite"/>
    </source>
</evidence>
<evidence type="ECO:0000256" key="2">
    <source>
        <dbReference type="ARBA" id="ARBA00009759"/>
    </source>
</evidence>
<organism evidence="7 8">
    <name type="scientific">Solanum commersonii</name>
    <name type="common">Commerson's wild potato</name>
    <name type="synonym">Commerson's nightshade</name>
    <dbReference type="NCBI Taxonomy" id="4109"/>
    <lineage>
        <taxon>Eukaryota</taxon>
        <taxon>Viridiplantae</taxon>
        <taxon>Streptophyta</taxon>
        <taxon>Embryophyta</taxon>
        <taxon>Tracheophyta</taxon>
        <taxon>Spermatophyta</taxon>
        <taxon>Magnoliopsida</taxon>
        <taxon>eudicotyledons</taxon>
        <taxon>Gunneridae</taxon>
        <taxon>Pentapetalae</taxon>
        <taxon>asterids</taxon>
        <taxon>lamiids</taxon>
        <taxon>Solanales</taxon>
        <taxon>Solanaceae</taxon>
        <taxon>Solanoideae</taxon>
        <taxon>Solaneae</taxon>
        <taxon>Solanum</taxon>
    </lineage>
</organism>
<evidence type="ECO:0000256" key="1">
    <source>
        <dbReference type="ARBA" id="ARBA00001946"/>
    </source>
</evidence>
<comment type="cofactor">
    <cofactor evidence="1">
        <name>Mg(2+)</name>
        <dbReference type="ChEBI" id="CHEBI:18420"/>
    </cofactor>
</comment>
<dbReference type="OrthoDB" id="1286832at2759"/>
<dbReference type="EMBL" id="JACXVP010000004">
    <property type="protein sequence ID" value="KAG5608863.1"/>
    <property type="molecule type" value="Genomic_DNA"/>
</dbReference>
<keyword evidence="5" id="KW-0460">Magnesium</keyword>
<protein>
    <submittedName>
        <fullName evidence="7">Uncharacterized protein</fullName>
    </submittedName>
</protein>
<dbReference type="GO" id="GO:0016791">
    <property type="term" value="F:phosphatase activity"/>
    <property type="evidence" value="ECO:0007669"/>
    <property type="project" value="UniProtKB-ARBA"/>
</dbReference>
<dbReference type="GO" id="GO:0046872">
    <property type="term" value="F:metal ion binding"/>
    <property type="evidence" value="ECO:0007669"/>
    <property type="project" value="UniProtKB-KW"/>
</dbReference>
<comment type="caution">
    <text evidence="7">The sequence shown here is derived from an EMBL/GenBank/DDBJ whole genome shotgun (WGS) entry which is preliminary data.</text>
</comment>
<keyword evidence="8" id="KW-1185">Reference proteome</keyword>
<dbReference type="PANTHER" id="PTHR43200">
    <property type="entry name" value="PHOSPHATASE"/>
    <property type="match status" value="1"/>
</dbReference>
<reference evidence="7 8" key="1">
    <citation type="submission" date="2020-09" db="EMBL/GenBank/DDBJ databases">
        <title>De no assembly of potato wild relative species, Solanum commersonii.</title>
        <authorList>
            <person name="Cho K."/>
        </authorList>
    </citation>
    <scope>NUCLEOTIDE SEQUENCE [LARGE SCALE GENOMIC DNA]</scope>
    <source>
        <strain evidence="7">LZ3.2</strain>
        <tissue evidence="7">Leaf</tissue>
    </source>
</reference>
<keyword evidence="3" id="KW-0479">Metal-binding</keyword>
<evidence type="ECO:0000256" key="5">
    <source>
        <dbReference type="ARBA" id="ARBA00022842"/>
    </source>
</evidence>
<evidence type="ECO:0000313" key="7">
    <source>
        <dbReference type="EMBL" id="KAG5608863.1"/>
    </source>
</evidence>
<dbReference type="PANTHER" id="PTHR43200:SF6">
    <property type="entry name" value="3'(2'),5'-BISPHOSPHATE NUCLEOTIDASE"/>
    <property type="match status" value="1"/>
</dbReference>
<accession>A0A9J5ZAC5</accession>
<comment type="similarity">
    <text evidence="2">Belongs to the inositol monophosphatase superfamily.</text>
</comment>
<dbReference type="AlphaFoldDB" id="A0A9J5ZAC5"/>
<feature type="non-terminal residue" evidence="7">
    <location>
        <position position="1"/>
    </location>
</feature>
<dbReference type="Gene3D" id="3.40.190.80">
    <property type="match status" value="1"/>
</dbReference>
<dbReference type="InterPro" id="IPR051090">
    <property type="entry name" value="Inositol_monoP_superfamily"/>
</dbReference>
<gene>
    <name evidence="7" type="ORF">H5410_020144</name>
</gene>
<proteinExistence type="inferred from homology"/>
<evidence type="ECO:0000313" key="8">
    <source>
        <dbReference type="Proteomes" id="UP000824120"/>
    </source>
</evidence>
<name>A0A9J5ZAC5_SOLCO</name>
<sequence>FLEKKIPSKPPNPLNPFSCVLRTSTGDGDSDRRTVDGDGDLFLSPCQIRLQQVGIQGRRNLLQRQLAYSELAAGMLQVVVDCAVEPYGLLGLVPIVKGAGGIITDWQGNQLSWQPSPASSVPRNSFKVVAASDLITHQQIISELS</sequence>
<keyword evidence="4" id="KW-0378">Hydrolase</keyword>
<dbReference type="GO" id="GO:0000105">
    <property type="term" value="P:L-histidine biosynthetic process"/>
    <property type="evidence" value="ECO:0007669"/>
    <property type="project" value="TreeGrafter"/>
</dbReference>
<evidence type="ECO:0000256" key="4">
    <source>
        <dbReference type="ARBA" id="ARBA00022801"/>
    </source>
</evidence>
<evidence type="ECO:0000256" key="3">
    <source>
        <dbReference type="ARBA" id="ARBA00022723"/>
    </source>
</evidence>
<dbReference type="Proteomes" id="UP000824120">
    <property type="component" value="Chromosome 4"/>
</dbReference>
<dbReference type="SUPFAM" id="SSF56655">
    <property type="entry name" value="Carbohydrate phosphatase"/>
    <property type="match status" value="1"/>
</dbReference>
<feature type="region of interest" description="Disordered" evidence="6">
    <location>
        <begin position="1"/>
        <end position="35"/>
    </location>
</feature>